<evidence type="ECO:0000313" key="3">
    <source>
        <dbReference type="Proteomes" id="UP001501866"/>
    </source>
</evidence>
<reference evidence="3" key="1">
    <citation type="journal article" date="2019" name="Int. J. Syst. Evol. Microbiol.">
        <title>The Global Catalogue of Microorganisms (GCM) 10K type strain sequencing project: providing services to taxonomists for standard genome sequencing and annotation.</title>
        <authorList>
            <consortium name="The Broad Institute Genomics Platform"/>
            <consortium name="The Broad Institute Genome Sequencing Center for Infectious Disease"/>
            <person name="Wu L."/>
            <person name="Ma J."/>
        </authorList>
    </citation>
    <scope>NUCLEOTIDE SEQUENCE [LARGE SCALE GENOMIC DNA]</scope>
    <source>
        <strain evidence="3">JCM 9095</strain>
    </source>
</reference>
<evidence type="ECO:0000313" key="2">
    <source>
        <dbReference type="EMBL" id="GAA2774404.1"/>
    </source>
</evidence>
<evidence type="ECO:0000256" key="1">
    <source>
        <dbReference type="SAM" id="MobiDB-lite"/>
    </source>
</evidence>
<dbReference type="PROSITE" id="PS51257">
    <property type="entry name" value="PROKAR_LIPOPROTEIN"/>
    <property type="match status" value="1"/>
</dbReference>
<feature type="region of interest" description="Disordered" evidence="1">
    <location>
        <begin position="45"/>
        <end position="68"/>
    </location>
</feature>
<accession>A0ABP6HGX7</accession>
<dbReference type="EMBL" id="BAAAUH010000147">
    <property type="protein sequence ID" value="GAA2774404.1"/>
    <property type="molecule type" value="Genomic_DNA"/>
</dbReference>
<comment type="caution">
    <text evidence="2">The sequence shown here is derived from an EMBL/GenBank/DDBJ whole genome shotgun (WGS) entry which is preliminary data.</text>
</comment>
<proteinExistence type="predicted"/>
<keyword evidence="3" id="KW-1185">Reference proteome</keyword>
<dbReference type="Proteomes" id="UP001501866">
    <property type="component" value="Unassembled WGS sequence"/>
</dbReference>
<dbReference type="RefSeq" id="WP_346140112.1">
    <property type="nucleotide sequence ID" value="NZ_BAAAUH010000147.1"/>
</dbReference>
<sequence>MDYKVIKSFVDPLTGALQQQGAVFSCSDKEHAKYLLNHELIEVTEDKRPDTAQTSTRKRQRGEANATD</sequence>
<organism evidence="2 3">
    <name type="scientific">Streptomyces virens</name>
    <dbReference type="NCBI Taxonomy" id="285572"/>
    <lineage>
        <taxon>Bacteria</taxon>
        <taxon>Bacillati</taxon>
        <taxon>Actinomycetota</taxon>
        <taxon>Actinomycetes</taxon>
        <taxon>Kitasatosporales</taxon>
        <taxon>Streptomycetaceae</taxon>
        <taxon>Streptomyces</taxon>
    </lineage>
</organism>
<name>A0ABP6HGX7_9ACTN</name>
<gene>
    <name evidence="2" type="ORF">GCM10010451_68380</name>
</gene>
<protein>
    <submittedName>
        <fullName evidence="2">Uncharacterized protein</fullName>
    </submittedName>
</protein>